<dbReference type="PANTHER" id="PTHR18916:SF89">
    <property type="entry name" value="CAP-GLY DOMAIN-CONTAINING PROTEIN"/>
    <property type="match status" value="1"/>
</dbReference>
<dbReference type="GO" id="GO:0005634">
    <property type="term" value="C:nucleus"/>
    <property type="evidence" value="ECO:0007669"/>
    <property type="project" value="TreeGrafter"/>
</dbReference>
<feature type="compositionally biased region" description="Gly residues" evidence="1">
    <location>
        <begin position="581"/>
        <end position="598"/>
    </location>
</feature>
<dbReference type="Gene3D" id="2.30.30.190">
    <property type="entry name" value="CAP Gly-rich-like domain"/>
    <property type="match status" value="1"/>
</dbReference>
<dbReference type="InterPro" id="IPR011989">
    <property type="entry name" value="ARM-like"/>
</dbReference>
<dbReference type="SUPFAM" id="SSF48371">
    <property type="entry name" value="ARM repeat"/>
    <property type="match status" value="1"/>
</dbReference>
<dbReference type="GO" id="GO:0035371">
    <property type="term" value="C:microtubule plus-end"/>
    <property type="evidence" value="ECO:0007669"/>
    <property type="project" value="TreeGrafter"/>
</dbReference>
<accession>D8LJI4</accession>
<feature type="compositionally biased region" description="Acidic residues" evidence="1">
    <location>
        <begin position="725"/>
        <end position="735"/>
    </location>
</feature>
<evidence type="ECO:0000259" key="2">
    <source>
        <dbReference type="PROSITE" id="PS50245"/>
    </source>
</evidence>
<sequence>MSRKPAAGTLEAAALSLAQEVSGNPDDWERRRKALYSMQQAADDAGKALSAAGGGGEKAVFTAEVWRYLREPLKHTLNDLRSAIVKEACVLLEKLSDAAGNYMAALMRDMLNVLLQLLANGNSVIVGQVDSCMRHIIEHSRFPRQLKEVEYTVRNSRSKDLRESVGAYVLLMLRAWPPASMDKEAGYLESIIALLLRDAASAARTDARASFGMLMEHWPKRADKVLQCPLRSASEMHTLALIYWKSFLCYDLPEALRDCGVTGIRYCKLCVWGDRPSSRVEHEMLFFMIFRRGLSRILRGEGWGYWSAALILMPLLFLKKRSVRGHVPRFEGGGGRRRGLRGIKGGKKRTVFFRGIESTAPLPPPPPLEEGRKRQRRRHLQQVCLQGQKKRAAVVRYVGETQFATGVWVGVELSPDADPPGNNDGSVRGVSYFKCPPLCGVFAKPDMFELLEEEEGDAEGGDVEMSAREEDGKMAAAGGSDEATRAGGELLRFHKLFANEALEALKEEMAMIPDLEGLVESKQSAPADRVRFYLEVLESAAAAREAAAARLRAQIRETAERYPSVFSPSSDDAAAAASSEGGRGSSGGGTDAGSGPGSGATQSDGGPGDGDGDEDAGGGGGGGDRADGGEDSNANDNNGAAASGKTEEDESVEDTETVAVEADDGHAADTSAAVAVGEDEGDPADGGSSSSDDKGARGQDKGNGGNVFGMVGKFLLGVVHKPPGEEEEEEEESDQDQACQQKETHGQGAAGSGSAALVASTSTVDAPSTPNAVGADPSRLFGLMGTPSIRSGTERFRKEIDARPVPPDFLIFSIFSCGLDNELGGKVLSVCKP</sequence>
<dbReference type="STRING" id="2880.D8LJI4"/>
<dbReference type="InParanoid" id="D8LJI4"/>
<evidence type="ECO:0000313" key="4">
    <source>
        <dbReference type="Proteomes" id="UP000002630"/>
    </source>
</evidence>
<dbReference type="Pfam" id="PF01302">
    <property type="entry name" value="CAP_GLY"/>
    <property type="match status" value="1"/>
</dbReference>
<dbReference type="eggNOG" id="KOG4568">
    <property type="taxonomic scope" value="Eukaryota"/>
</dbReference>
<dbReference type="SMART" id="SM01052">
    <property type="entry name" value="CAP_GLY"/>
    <property type="match status" value="1"/>
</dbReference>
<dbReference type="GO" id="GO:0031122">
    <property type="term" value="P:cytoplasmic microtubule organization"/>
    <property type="evidence" value="ECO:0007669"/>
    <property type="project" value="TreeGrafter"/>
</dbReference>
<dbReference type="GO" id="GO:0051010">
    <property type="term" value="F:microtubule plus-end binding"/>
    <property type="evidence" value="ECO:0007669"/>
    <property type="project" value="TreeGrafter"/>
</dbReference>
<dbReference type="InterPro" id="IPR036859">
    <property type="entry name" value="CAP-Gly_dom_sf"/>
</dbReference>
<proteinExistence type="predicted"/>
<dbReference type="GO" id="GO:0005938">
    <property type="term" value="C:cell cortex"/>
    <property type="evidence" value="ECO:0007669"/>
    <property type="project" value="TreeGrafter"/>
</dbReference>
<dbReference type="Proteomes" id="UP000002630">
    <property type="component" value="Linkage Group LG12"/>
</dbReference>
<gene>
    <name evidence="3" type="ORF">Esi_0026_0027</name>
</gene>
<dbReference type="AlphaFoldDB" id="D8LJI4"/>
<dbReference type="PROSITE" id="PS00845">
    <property type="entry name" value="CAP_GLY_1"/>
    <property type="match status" value="1"/>
</dbReference>
<organism evidence="3 4">
    <name type="scientific">Ectocarpus siliculosus</name>
    <name type="common">Brown alga</name>
    <name type="synonym">Conferva siliculosa</name>
    <dbReference type="NCBI Taxonomy" id="2880"/>
    <lineage>
        <taxon>Eukaryota</taxon>
        <taxon>Sar</taxon>
        <taxon>Stramenopiles</taxon>
        <taxon>Ochrophyta</taxon>
        <taxon>PX clade</taxon>
        <taxon>Phaeophyceae</taxon>
        <taxon>Ectocarpales</taxon>
        <taxon>Ectocarpaceae</taxon>
        <taxon>Ectocarpus</taxon>
    </lineage>
</organism>
<dbReference type="Pfam" id="PF12348">
    <property type="entry name" value="CLASP_N"/>
    <property type="match status" value="1"/>
</dbReference>
<dbReference type="PROSITE" id="PS50245">
    <property type="entry name" value="CAP_GLY_2"/>
    <property type="match status" value="1"/>
</dbReference>
<dbReference type="InterPro" id="IPR016024">
    <property type="entry name" value="ARM-type_fold"/>
</dbReference>
<dbReference type="InterPro" id="IPR024395">
    <property type="entry name" value="CLASP_N_dom"/>
</dbReference>
<name>D8LJI4_ECTSI</name>
<feature type="region of interest" description="Disordered" evidence="1">
    <location>
        <begin position="722"/>
        <end position="776"/>
    </location>
</feature>
<reference evidence="3 4" key="1">
    <citation type="journal article" date="2010" name="Nature">
        <title>The Ectocarpus genome and the independent evolution of multicellularity in brown algae.</title>
        <authorList>
            <person name="Cock J.M."/>
            <person name="Sterck L."/>
            <person name="Rouze P."/>
            <person name="Scornet D."/>
            <person name="Allen A.E."/>
            <person name="Amoutzias G."/>
            <person name="Anthouard V."/>
            <person name="Artiguenave F."/>
            <person name="Aury J.M."/>
            <person name="Badger J.H."/>
            <person name="Beszteri B."/>
            <person name="Billiau K."/>
            <person name="Bonnet E."/>
            <person name="Bothwell J.H."/>
            <person name="Bowler C."/>
            <person name="Boyen C."/>
            <person name="Brownlee C."/>
            <person name="Carrano C.J."/>
            <person name="Charrier B."/>
            <person name="Cho G.Y."/>
            <person name="Coelho S.M."/>
            <person name="Collen J."/>
            <person name="Corre E."/>
            <person name="Da Silva C."/>
            <person name="Delage L."/>
            <person name="Delaroque N."/>
            <person name="Dittami S.M."/>
            <person name="Doulbeau S."/>
            <person name="Elias M."/>
            <person name="Farnham G."/>
            <person name="Gachon C.M."/>
            <person name="Gschloessl B."/>
            <person name="Heesch S."/>
            <person name="Jabbari K."/>
            <person name="Jubin C."/>
            <person name="Kawai H."/>
            <person name="Kimura K."/>
            <person name="Kloareg B."/>
            <person name="Kupper F.C."/>
            <person name="Lang D."/>
            <person name="Le Bail A."/>
            <person name="Leblanc C."/>
            <person name="Lerouge P."/>
            <person name="Lohr M."/>
            <person name="Lopez P.J."/>
            <person name="Martens C."/>
            <person name="Maumus F."/>
            <person name="Michel G."/>
            <person name="Miranda-Saavedra D."/>
            <person name="Morales J."/>
            <person name="Moreau H."/>
            <person name="Motomura T."/>
            <person name="Nagasato C."/>
            <person name="Napoli C.A."/>
            <person name="Nelson D.R."/>
            <person name="Nyvall-Collen P."/>
            <person name="Peters A.F."/>
            <person name="Pommier C."/>
            <person name="Potin P."/>
            <person name="Poulain J."/>
            <person name="Quesneville H."/>
            <person name="Read B."/>
            <person name="Rensing S.A."/>
            <person name="Ritter A."/>
            <person name="Rousvoal S."/>
            <person name="Samanta M."/>
            <person name="Samson G."/>
            <person name="Schroeder D.C."/>
            <person name="Segurens B."/>
            <person name="Strittmatter M."/>
            <person name="Tonon T."/>
            <person name="Tregear J.W."/>
            <person name="Valentin K."/>
            <person name="von Dassow P."/>
            <person name="Yamagishi T."/>
            <person name="Van de Peer Y."/>
            <person name="Wincker P."/>
        </authorList>
    </citation>
    <scope>NUCLEOTIDE SEQUENCE [LARGE SCALE GENOMIC DNA]</scope>
    <source>
        <strain evidence="4">Ec32 / CCAP1310/4</strain>
    </source>
</reference>
<feature type="compositionally biased region" description="Basic and acidic residues" evidence="1">
    <location>
        <begin position="691"/>
        <end position="700"/>
    </location>
</feature>
<protein>
    <recommendedName>
        <fullName evidence="2">CAP-Gly domain-containing protein</fullName>
    </recommendedName>
</protein>
<feature type="compositionally biased region" description="Low complexity" evidence="1">
    <location>
        <begin position="563"/>
        <end position="580"/>
    </location>
</feature>
<feature type="domain" description="CAP-Gly" evidence="2">
    <location>
        <begin position="399"/>
        <end position="444"/>
    </location>
</feature>
<feature type="region of interest" description="Disordered" evidence="1">
    <location>
        <begin position="562"/>
        <end position="707"/>
    </location>
</feature>
<dbReference type="OrthoDB" id="2130750at2759"/>
<evidence type="ECO:0000313" key="3">
    <source>
        <dbReference type="EMBL" id="CBN77011.1"/>
    </source>
</evidence>
<dbReference type="PANTHER" id="PTHR18916">
    <property type="entry name" value="DYNACTIN 1-RELATED MICROTUBULE-BINDING"/>
    <property type="match status" value="1"/>
</dbReference>
<dbReference type="EMBL" id="FN649737">
    <property type="protein sequence ID" value="CBN77011.1"/>
    <property type="molecule type" value="Genomic_DNA"/>
</dbReference>
<feature type="compositionally biased region" description="Low complexity" evidence="1">
    <location>
        <begin position="752"/>
        <end position="766"/>
    </location>
</feature>
<keyword evidence="4" id="KW-1185">Reference proteome</keyword>
<dbReference type="Gene3D" id="1.25.10.10">
    <property type="entry name" value="Leucine-rich Repeat Variant"/>
    <property type="match status" value="1"/>
</dbReference>
<dbReference type="EMBL" id="FN648442">
    <property type="protein sequence ID" value="CBN77011.1"/>
    <property type="molecule type" value="Genomic_DNA"/>
</dbReference>
<feature type="compositionally biased region" description="Low complexity" evidence="1">
    <location>
        <begin position="631"/>
        <end position="644"/>
    </location>
</feature>
<feature type="compositionally biased region" description="Acidic residues" evidence="1">
    <location>
        <begin position="647"/>
        <end position="656"/>
    </location>
</feature>
<dbReference type="InterPro" id="IPR000938">
    <property type="entry name" value="CAP-Gly_domain"/>
</dbReference>
<evidence type="ECO:0000256" key="1">
    <source>
        <dbReference type="SAM" id="MobiDB-lite"/>
    </source>
</evidence>
<dbReference type="SUPFAM" id="SSF74924">
    <property type="entry name" value="Cap-Gly domain"/>
    <property type="match status" value="1"/>
</dbReference>